<dbReference type="EMBL" id="SHOA02000016">
    <property type="protein sequence ID" value="TDH68585.1"/>
    <property type="molecule type" value="Genomic_DNA"/>
</dbReference>
<feature type="region of interest" description="Disordered" evidence="1">
    <location>
        <begin position="33"/>
        <end position="61"/>
    </location>
</feature>
<dbReference type="KEGG" id="blac:94353209"/>
<dbReference type="Proteomes" id="UP000294530">
    <property type="component" value="Unassembled WGS sequence"/>
</dbReference>
<evidence type="ECO:0000256" key="1">
    <source>
        <dbReference type="SAM" id="MobiDB-lite"/>
    </source>
</evidence>
<dbReference type="GeneID" id="94353209"/>
<comment type="caution">
    <text evidence="2">The sequence shown here is derived from an EMBL/GenBank/DDBJ whole genome shotgun (WGS) entry which is preliminary data.</text>
</comment>
<gene>
    <name evidence="2" type="ORF">CCR75_009499</name>
</gene>
<sequence length="61" mass="6502">MHMDDTVISPPKIASSPIQAELAQVIADELKAPPDTIVNSSLGDTGLSTRLSRPNEEKSTQ</sequence>
<reference evidence="2 3" key="1">
    <citation type="journal article" date="2021" name="Genome Biol.">
        <title>AFLAP: assembly-free linkage analysis pipeline using k-mers from genome sequencing data.</title>
        <authorList>
            <person name="Fletcher K."/>
            <person name="Zhang L."/>
            <person name="Gil J."/>
            <person name="Han R."/>
            <person name="Cavanaugh K."/>
            <person name="Michelmore R."/>
        </authorList>
    </citation>
    <scope>NUCLEOTIDE SEQUENCE [LARGE SCALE GENOMIC DNA]</scope>
    <source>
        <strain evidence="2 3">SF5</strain>
    </source>
</reference>
<evidence type="ECO:0000313" key="2">
    <source>
        <dbReference type="EMBL" id="TDH68585.1"/>
    </source>
</evidence>
<organism evidence="2 3">
    <name type="scientific">Bremia lactucae</name>
    <name type="common">Lettuce downy mildew</name>
    <dbReference type="NCBI Taxonomy" id="4779"/>
    <lineage>
        <taxon>Eukaryota</taxon>
        <taxon>Sar</taxon>
        <taxon>Stramenopiles</taxon>
        <taxon>Oomycota</taxon>
        <taxon>Peronosporomycetes</taxon>
        <taxon>Peronosporales</taxon>
        <taxon>Peronosporaceae</taxon>
        <taxon>Bremia</taxon>
    </lineage>
</organism>
<accession>A0A976FKN0</accession>
<proteinExistence type="predicted"/>
<evidence type="ECO:0000313" key="3">
    <source>
        <dbReference type="Proteomes" id="UP000294530"/>
    </source>
</evidence>
<keyword evidence="3" id="KW-1185">Reference proteome</keyword>
<dbReference type="RefSeq" id="XP_067818084.1">
    <property type="nucleotide sequence ID" value="XM_067967538.1"/>
</dbReference>
<name>A0A976FKN0_BRELC</name>
<protein>
    <submittedName>
        <fullName evidence="2">Uncharacterized protein</fullName>
    </submittedName>
</protein>
<dbReference type="AlphaFoldDB" id="A0A976FKN0"/>
<feature type="compositionally biased region" description="Polar residues" evidence="1">
    <location>
        <begin position="37"/>
        <end position="52"/>
    </location>
</feature>